<evidence type="ECO:0000313" key="17">
    <source>
        <dbReference type="EMBL" id="MBY80940.1"/>
    </source>
</evidence>
<evidence type="ECO:0000256" key="5">
    <source>
        <dbReference type="ARBA" id="ARBA00022723"/>
    </source>
</evidence>
<dbReference type="InterPro" id="IPR038469">
    <property type="entry name" value="tRNAHis_GuaTrfase_Thg1_sf"/>
</dbReference>
<evidence type="ECO:0000256" key="14">
    <source>
        <dbReference type="PIRSR" id="PIRSR028980-2"/>
    </source>
</evidence>
<organism evidence="17">
    <name type="scientific">Sipha flava</name>
    <name type="common">yellow sugarcane aphid</name>
    <dbReference type="NCBI Taxonomy" id="143950"/>
    <lineage>
        <taxon>Eukaryota</taxon>
        <taxon>Metazoa</taxon>
        <taxon>Ecdysozoa</taxon>
        <taxon>Arthropoda</taxon>
        <taxon>Hexapoda</taxon>
        <taxon>Insecta</taxon>
        <taxon>Pterygota</taxon>
        <taxon>Neoptera</taxon>
        <taxon>Paraneoptera</taxon>
        <taxon>Hemiptera</taxon>
        <taxon>Sternorrhyncha</taxon>
        <taxon>Aphidomorpha</taxon>
        <taxon>Aphidoidea</taxon>
        <taxon>Aphididae</taxon>
        <taxon>Sipha</taxon>
    </lineage>
</organism>
<evidence type="ECO:0000256" key="7">
    <source>
        <dbReference type="ARBA" id="ARBA00022842"/>
    </source>
</evidence>
<keyword evidence="7 12" id="KW-0460">Magnesium</keyword>
<evidence type="ECO:0000256" key="10">
    <source>
        <dbReference type="ARBA" id="ARBA00058346"/>
    </source>
</evidence>
<dbReference type="GO" id="GO:0005525">
    <property type="term" value="F:GTP binding"/>
    <property type="evidence" value="ECO:0007669"/>
    <property type="project" value="UniProtKB-UniRule"/>
</dbReference>
<comment type="catalytic activity">
    <reaction evidence="9 12">
        <text>a 5'-end ribonucleotide-tRNA(His) + GTP + ATP + H2O = a 5'-end phospho-guanosine-ribonucleotide-tRNA(His) + AMP + 2 diphosphate + H(+)</text>
        <dbReference type="Rhea" id="RHEA:54564"/>
        <dbReference type="Rhea" id="RHEA-COMP:14193"/>
        <dbReference type="Rhea" id="RHEA-COMP:14917"/>
        <dbReference type="ChEBI" id="CHEBI:15377"/>
        <dbReference type="ChEBI" id="CHEBI:15378"/>
        <dbReference type="ChEBI" id="CHEBI:30616"/>
        <dbReference type="ChEBI" id="CHEBI:33019"/>
        <dbReference type="ChEBI" id="CHEBI:37565"/>
        <dbReference type="ChEBI" id="CHEBI:138282"/>
        <dbReference type="ChEBI" id="CHEBI:141847"/>
        <dbReference type="ChEBI" id="CHEBI:456215"/>
        <dbReference type="EC" id="2.7.7.79"/>
    </reaction>
</comment>
<dbReference type="AlphaFoldDB" id="A0A2S2QTT2"/>
<feature type="domain" description="tRNAHis guanylyltransferase catalytic" evidence="15">
    <location>
        <begin position="36"/>
        <end position="165"/>
    </location>
</feature>
<keyword evidence="4 12" id="KW-0548">Nucleotidyltransferase</keyword>
<evidence type="ECO:0000313" key="18">
    <source>
        <dbReference type="Proteomes" id="UP000694846"/>
    </source>
</evidence>
<keyword evidence="18" id="KW-1185">Reference proteome</keyword>
<comment type="cofactor">
    <cofactor evidence="14">
        <name>Mg(2+)</name>
        <dbReference type="ChEBI" id="CHEBI:18420"/>
    </cofactor>
    <text evidence="14">Binds 2 magnesium ions per subunit.</text>
</comment>
<feature type="binding site" evidence="14">
    <location>
        <position position="106"/>
    </location>
    <ligand>
        <name>Mg(2+)</name>
        <dbReference type="ChEBI" id="CHEBI:18420"/>
        <label>2</label>
        <note>catalytic</note>
    </ligand>
</feature>
<keyword evidence="5 12" id="KW-0479">Metal-binding</keyword>
<evidence type="ECO:0000259" key="15">
    <source>
        <dbReference type="Pfam" id="PF04446"/>
    </source>
</evidence>
<comment type="subunit">
    <text evidence="11">Homotetramer. Interacts with MFN1 and MFN2; functions as a guanyl-nucleotide exchange factor/GEF for MFN2 and also probably MFN1.</text>
</comment>
<evidence type="ECO:0000256" key="3">
    <source>
        <dbReference type="ARBA" id="ARBA00022694"/>
    </source>
</evidence>
<evidence type="ECO:0000259" key="16">
    <source>
        <dbReference type="Pfam" id="PF14413"/>
    </source>
</evidence>
<evidence type="ECO:0000256" key="6">
    <source>
        <dbReference type="ARBA" id="ARBA00022741"/>
    </source>
</evidence>
<feature type="domain" description="Thg1 C-terminal" evidence="16">
    <location>
        <begin position="168"/>
        <end position="250"/>
    </location>
</feature>
<name>A0A2S2QTT2_9HEMI</name>
<dbReference type="InterPro" id="IPR024956">
    <property type="entry name" value="tRNAHis_GuaTrfase_cat"/>
</dbReference>
<feature type="binding site" evidence="13">
    <location>
        <begin position="105"/>
        <end position="106"/>
    </location>
    <ligand>
        <name>GTP</name>
        <dbReference type="ChEBI" id="CHEBI:37565"/>
    </ligand>
</feature>
<dbReference type="InterPro" id="IPR007537">
    <property type="entry name" value="tRNAHis_GuaTrfase_Thg1"/>
</dbReference>
<dbReference type="Gene3D" id="3.30.70.3000">
    <property type="match status" value="1"/>
</dbReference>
<reference evidence="17" key="1">
    <citation type="submission" date="2018-04" db="EMBL/GenBank/DDBJ databases">
        <title>Transcriptome assembly of Sipha flava.</title>
        <authorList>
            <person name="Scully E.D."/>
            <person name="Geib S.M."/>
            <person name="Palmer N.A."/>
            <person name="Koch K."/>
            <person name="Bradshaw J."/>
            <person name="Heng-Moss T."/>
            <person name="Sarath G."/>
        </authorList>
    </citation>
    <scope>NUCLEOTIDE SEQUENCE</scope>
</reference>
<evidence type="ECO:0000256" key="8">
    <source>
        <dbReference type="ARBA" id="ARBA00023134"/>
    </source>
</evidence>
<dbReference type="Proteomes" id="UP000694846">
    <property type="component" value="Unplaced"/>
</dbReference>
<dbReference type="PANTHER" id="PTHR12729:SF6">
    <property type="entry name" value="TRNA(HIS) GUANYLYLTRANSFERASE-RELATED"/>
    <property type="match status" value="1"/>
</dbReference>
<protein>
    <recommendedName>
        <fullName evidence="12">tRNA(His) guanylyltransferase</fullName>
        <ecNumber evidence="12">2.7.7.79</ecNumber>
    </recommendedName>
    <alternativeName>
        <fullName evidence="12">tRNA-histidine guanylyltransferase</fullName>
    </alternativeName>
</protein>
<feature type="binding site" evidence="14">
    <location>
        <position position="106"/>
    </location>
    <ligand>
        <name>Mg(2+)</name>
        <dbReference type="ChEBI" id="CHEBI:18420"/>
        <label>1</label>
        <note>catalytic</note>
    </ligand>
</feature>
<sequence>MTFFTKNRKKLCYWGKILCNNIKEFNSSKVMAKSKYEYVRTFEMEDKCLQNCWIVVRLDGRSFHRFTSSHKFEKPNDKRALELMNRSAVAVMEELQDVSLAYGQSDEYSFVLRKDTNMYNRRQSKIMSAINSIFSASYVHYWSSYFKNIKLLYPPSFDARTVLYPSDQNLRDYLSWRQADTHINNLYNTAFWGLVLMKGLSNNEAEKILCGTVSSEKNEILFKECGTNYNNELPIYRKGTVLVRKLIRIPSSKSKKHVVCPLHVDIIGDDFWKEHDEILNLEKIKFNKDFNPEDNFYIVRNS</sequence>
<keyword evidence="2 12" id="KW-0808">Transferase</keyword>
<dbReference type="RefSeq" id="XP_025409802.1">
    <property type="nucleotide sequence ID" value="XM_025554017.1"/>
</dbReference>
<dbReference type="EMBL" id="GGMS01011737">
    <property type="protein sequence ID" value="MBY80940.1"/>
    <property type="molecule type" value="Transcribed_RNA"/>
</dbReference>
<dbReference type="GO" id="GO:0008193">
    <property type="term" value="F:tRNA guanylyltransferase activity"/>
    <property type="evidence" value="ECO:0007669"/>
    <property type="project" value="UniProtKB-UniRule"/>
</dbReference>
<evidence type="ECO:0000256" key="9">
    <source>
        <dbReference type="ARBA" id="ARBA00047281"/>
    </source>
</evidence>
<evidence type="ECO:0000256" key="4">
    <source>
        <dbReference type="ARBA" id="ARBA00022695"/>
    </source>
</evidence>
<evidence type="ECO:0000256" key="2">
    <source>
        <dbReference type="ARBA" id="ARBA00022679"/>
    </source>
</evidence>
<keyword evidence="6 12" id="KW-0547">Nucleotide-binding</keyword>
<dbReference type="GO" id="GO:0006400">
    <property type="term" value="P:tRNA modification"/>
    <property type="evidence" value="ECO:0007669"/>
    <property type="project" value="UniProtKB-UniRule"/>
</dbReference>
<feature type="binding site" evidence="14">
    <location>
        <position position="59"/>
    </location>
    <ligand>
        <name>Mg(2+)</name>
        <dbReference type="ChEBI" id="CHEBI:18420"/>
        <label>2</label>
        <note>catalytic</note>
    </ligand>
</feature>
<proteinExistence type="inferred from homology"/>
<evidence type="ECO:0000256" key="11">
    <source>
        <dbReference type="ARBA" id="ARBA00065710"/>
    </source>
</evidence>
<dbReference type="OrthoDB" id="62560at2759"/>
<accession>A0A2S2QTT2</accession>
<keyword evidence="3 12" id="KW-0819">tRNA processing</keyword>
<keyword evidence="8 12" id="KW-0342">GTP-binding</keyword>
<evidence type="ECO:0000256" key="1">
    <source>
        <dbReference type="ARBA" id="ARBA00010113"/>
    </source>
</evidence>
<dbReference type="EC" id="2.7.7.79" evidence="12"/>
<comment type="function">
    <text evidence="10">Adds a GMP to the 5'-end of tRNA(His) after transcription and RNase P cleavage. This step is essential for proper recognition of the tRNA and for the fidelity of protein synthesis. Also functions as a guanyl-nucleotide exchange factor/GEF for the MFN1 and MFN2 mitofusins thereby regulating mitochondrial fusion. By regulating both mitochondrial dynamics and bioenergetic function, it contributes to cell survival following oxidative stress.</text>
</comment>
<evidence type="ECO:0000256" key="12">
    <source>
        <dbReference type="PIRNR" id="PIRNR028980"/>
    </source>
</evidence>
<comment type="similarity">
    <text evidence="1 12">Belongs to the tRNA(His) guanylyltransferase family.</text>
</comment>
<dbReference type="FunFam" id="3.30.70.3000:FF:000001">
    <property type="entry name" value="tRNA(His) guanylyltransferase"/>
    <property type="match status" value="1"/>
</dbReference>
<feature type="binding site" evidence="14">
    <location>
        <position position="59"/>
    </location>
    <ligand>
        <name>Mg(2+)</name>
        <dbReference type="ChEBI" id="CHEBI:18420"/>
        <label>1</label>
        <note>catalytic</note>
    </ligand>
</feature>
<dbReference type="Pfam" id="PF14413">
    <property type="entry name" value="Thg1C"/>
    <property type="match status" value="1"/>
</dbReference>
<dbReference type="PANTHER" id="PTHR12729">
    <property type="entry name" value="TRNA(HIS) GUANYLYLTRANSFERASE-RELATED"/>
    <property type="match status" value="1"/>
</dbReference>
<dbReference type="PIRSF" id="PIRSF028980">
    <property type="entry name" value="tRNAHis_guanylyltransferase"/>
    <property type="match status" value="1"/>
</dbReference>
<feature type="binding site" evidence="13">
    <location>
        <begin position="59"/>
        <end position="64"/>
    </location>
    <ligand>
        <name>GTP</name>
        <dbReference type="ChEBI" id="CHEBI:37565"/>
    </ligand>
</feature>
<dbReference type="GO" id="GO:0000287">
    <property type="term" value="F:magnesium ion binding"/>
    <property type="evidence" value="ECO:0007669"/>
    <property type="project" value="UniProtKB-UniRule"/>
</dbReference>
<dbReference type="InterPro" id="IPR025845">
    <property type="entry name" value="Thg1_C_dom"/>
</dbReference>
<dbReference type="Pfam" id="PF04446">
    <property type="entry name" value="Thg1"/>
    <property type="match status" value="1"/>
</dbReference>
<gene>
    <name evidence="17" type="primary">THG1L</name>
    <name evidence="19" type="synonym">LOC112683124</name>
    <name evidence="17" type="ORF">g.34473</name>
</gene>
<reference evidence="19" key="2">
    <citation type="submission" date="2025-04" db="UniProtKB">
        <authorList>
            <consortium name="RefSeq"/>
        </authorList>
    </citation>
    <scope>IDENTIFICATION</scope>
    <source>
        <tissue evidence="19">Whole body</tissue>
    </source>
</reference>
<evidence type="ECO:0000313" key="19">
    <source>
        <dbReference type="RefSeq" id="XP_025409802.1"/>
    </source>
</evidence>
<evidence type="ECO:0000256" key="13">
    <source>
        <dbReference type="PIRSR" id="PIRSR028980-1"/>
    </source>
</evidence>
<feature type="binding site" evidence="14">
    <location>
        <position position="60"/>
    </location>
    <ligand>
        <name>Mg(2+)</name>
        <dbReference type="ChEBI" id="CHEBI:18420"/>
        <label>1</label>
        <note>catalytic</note>
    </ligand>
</feature>